<gene>
    <name evidence="1" type="ORF">ACFFJ3_21030</name>
</gene>
<dbReference type="EMBL" id="JBHLXG010000031">
    <property type="protein sequence ID" value="MFC0228941.1"/>
    <property type="molecule type" value="Genomic_DNA"/>
</dbReference>
<keyword evidence="2" id="KW-1185">Reference proteome</keyword>
<evidence type="ECO:0000313" key="1">
    <source>
        <dbReference type="EMBL" id="MFC0228941.1"/>
    </source>
</evidence>
<protein>
    <recommendedName>
        <fullName evidence="3">Bacteriophage protein</fullName>
    </recommendedName>
</protein>
<comment type="caution">
    <text evidence="1">The sequence shown here is derived from an EMBL/GenBank/DDBJ whole genome shotgun (WGS) entry which is preliminary data.</text>
</comment>
<dbReference type="Proteomes" id="UP001589792">
    <property type="component" value="Unassembled WGS sequence"/>
</dbReference>
<evidence type="ECO:0000313" key="2">
    <source>
        <dbReference type="Proteomes" id="UP001589792"/>
    </source>
</evidence>
<organism evidence="1 2">
    <name type="scientific">Serratia aquatilis</name>
    <dbReference type="NCBI Taxonomy" id="1737515"/>
    <lineage>
        <taxon>Bacteria</taxon>
        <taxon>Pseudomonadati</taxon>
        <taxon>Pseudomonadota</taxon>
        <taxon>Gammaproteobacteria</taxon>
        <taxon>Enterobacterales</taxon>
        <taxon>Yersiniaceae</taxon>
        <taxon>Serratia</taxon>
    </lineage>
</organism>
<dbReference type="RefSeq" id="WP_380679238.1">
    <property type="nucleotide sequence ID" value="NZ_CP173186.1"/>
</dbReference>
<dbReference type="Pfam" id="PF10934">
    <property type="entry name" value="Sheath_initiator"/>
    <property type="match status" value="1"/>
</dbReference>
<sequence length="117" mass="13463">MRYRREDPDGDYIFGNGNSNFLTNSPEAIAQAVKTRFELWQGEWFLDDREGTPYKQEILGKHQSPIYQLAIRERILTTQGVTEIETLEIQFNTGSRRIAFTATINTLYGQITVNSEA</sequence>
<accession>A0ABV6EIW6</accession>
<dbReference type="InterPro" id="IPR020288">
    <property type="entry name" value="Sheath_initiator"/>
</dbReference>
<proteinExistence type="predicted"/>
<name>A0ABV6EIW6_9GAMM</name>
<reference evidence="1 2" key="1">
    <citation type="submission" date="2024-09" db="EMBL/GenBank/DDBJ databases">
        <authorList>
            <person name="Sun Q."/>
            <person name="Mori K."/>
        </authorList>
    </citation>
    <scope>NUCLEOTIDE SEQUENCE [LARGE SCALE GENOMIC DNA]</scope>
    <source>
        <strain evidence="1 2">CCM 8626</strain>
    </source>
</reference>
<evidence type="ECO:0008006" key="3">
    <source>
        <dbReference type="Google" id="ProtNLM"/>
    </source>
</evidence>